<feature type="domain" description="SbsA Ig-like" evidence="2">
    <location>
        <begin position="830"/>
        <end position="928"/>
    </location>
</feature>
<evidence type="ECO:0000259" key="4">
    <source>
        <dbReference type="Pfam" id="PF20254"/>
    </source>
</evidence>
<evidence type="ECO:0000313" key="5">
    <source>
        <dbReference type="EMBL" id="GIJ58654.1"/>
    </source>
</evidence>
<accession>A0A8J3Z701</accession>
<dbReference type="AlphaFoldDB" id="A0A8J3Z701"/>
<dbReference type="Pfam" id="PF20254">
    <property type="entry name" value="DMFA2_C"/>
    <property type="match status" value="1"/>
</dbReference>
<dbReference type="SUPFAM" id="SSF81296">
    <property type="entry name" value="E set domains"/>
    <property type="match status" value="1"/>
</dbReference>
<dbReference type="Pfam" id="PF13313">
    <property type="entry name" value="DUF4082"/>
    <property type="match status" value="3"/>
</dbReference>
<dbReference type="Pfam" id="PF17957">
    <property type="entry name" value="Big_7"/>
    <property type="match status" value="1"/>
</dbReference>
<dbReference type="InterPro" id="IPR025141">
    <property type="entry name" value="DUF4082"/>
</dbReference>
<keyword evidence="6" id="KW-1185">Reference proteome</keyword>
<feature type="domain" description="DUF4082" evidence="3">
    <location>
        <begin position="1115"/>
        <end position="1251"/>
    </location>
</feature>
<reference evidence="5" key="1">
    <citation type="submission" date="2021-01" db="EMBL/GenBank/DDBJ databases">
        <title>Whole genome shotgun sequence of Virgisporangium aurantiacum NBRC 16421.</title>
        <authorList>
            <person name="Komaki H."/>
            <person name="Tamura T."/>
        </authorList>
    </citation>
    <scope>NUCLEOTIDE SEQUENCE</scope>
    <source>
        <strain evidence="5">NBRC 16421</strain>
    </source>
</reference>
<evidence type="ECO:0000313" key="6">
    <source>
        <dbReference type="Proteomes" id="UP000612585"/>
    </source>
</evidence>
<keyword evidence="1" id="KW-0732">Signal</keyword>
<dbReference type="InterPro" id="IPR014756">
    <property type="entry name" value="Ig_E-set"/>
</dbReference>
<dbReference type="Proteomes" id="UP000612585">
    <property type="component" value="Unassembled WGS sequence"/>
</dbReference>
<evidence type="ECO:0000256" key="1">
    <source>
        <dbReference type="ARBA" id="ARBA00022729"/>
    </source>
</evidence>
<comment type="caution">
    <text evidence="5">The sequence shown here is derived from an EMBL/GenBank/DDBJ whole genome shotgun (WGS) entry which is preliminary data.</text>
</comment>
<dbReference type="InterPro" id="IPR046540">
    <property type="entry name" value="DMFA2_C"/>
</dbReference>
<dbReference type="EMBL" id="BOPG01000037">
    <property type="protein sequence ID" value="GIJ58654.1"/>
    <property type="molecule type" value="Genomic_DNA"/>
</dbReference>
<evidence type="ECO:0000259" key="3">
    <source>
        <dbReference type="Pfam" id="PF13313"/>
    </source>
</evidence>
<dbReference type="RefSeq" id="WP_203999718.1">
    <property type="nucleotide sequence ID" value="NZ_BOPG01000037.1"/>
</dbReference>
<sequence>MIPLSGVGRSRRGRHALIPSAIPRIRPFLHALRTPRNRRRIITALAVWWLLVAGVVAGVPASAEEACTGNAIACENRADGVEPEVWDDIYGGGDWELQGFTTDISVNRGGRVDFKISTVATSYRIDIYRMGWYDGKGARKMDTVEPDAAIARGNLEDQCITNEDTEIFDCGPWQVSASWQVPATATSGVYVAKLVRTDGEVGKSHMIFVVRDDTSTSDLFFQTSDATWQAYNDYGGSNYYWGGPQGRALKVSYNRPFGTRQVGNGRDWFFSNEYPMIRFLERNGYDISYTTDVDSDRRGNLIRNHRTFLSVGHDEYWSAQQRSNVEAARDAGVNLAFFTGNEVYWKTRWEASTDGSNTPYRTLVCYKETWANKKLDESTAEWTGTWRDPRFSPPSDGGRPENALVGNLYMSNNTDLAMQVPAEQGRNRFWRNTSVAELGDGEVATLAPHTVGYESNEDPDNGFRPPGLIRLSTTTGPSPEYLRDFGSVTSAGTTTHHMTMYRAASGALVFGAGTIQWAWGLDEEHDGVRSPADPAMQQATVNLLADMGAQPTTLMGDLDAAAMSTDFTAPSVTIASPANGASVANGAAVTVTGTAVDAGSGRVAGIEVSTDGGTSWHPAVISAGGTSPWSYTFHSNGPGSQVVKVRAIDDSGNIGQTPSTVGLTLTGPSTLFGQRVPAVPATDDAGAVTLGVRFVPQNDGTITGVRFYKGAGNTGTHTGQVWSASGEVLRTGTFGGESANGWQTLTFSQPLPVTAGTTYIASYFAPNGRYSADDRFFSSRDHVAAPLVAPRGKTSGGNGLYRFGAGFPAEVSPTDANYYVDVMFVDGGAAAPSVLTTTPAAGAIGVAVDARVSALFSRPVAAASVQFEVTDTAGSPVPGATAYDPPSRIATFTPAAALAFGQTYTVRLAATGATGTPMAEPATFTFTTSEHENVSTLFAPGDLPDVASSGDAGGITLGVRFTPTVDGTVVGVRYYQGPGNTGPHTGTLYSAGGDELATANFPASNGSGWQSVEFATPVEVTAGTTYVVAYWAPNGNYAVSQNFFATGWTNTDGALTAPAGTNGVYVYGSDAFPTSSYNATNYWVDPMFVAAGDPPGPPTPPSPPPGAKTLFEPGDTPAVSNWADGSQIELGVRFSSSVAGEVAGVRFYKGSQNTGSHTGSLWSPTGERMATGTFVESADGWQTLLFVEPVAIDADTTYTVSYHTAVGHYSLTVDGYATPVSSPPLTAATSVYRYGPGGEAPTTTSSNNYWVDVVFLES</sequence>
<organism evidence="5 6">
    <name type="scientific">Virgisporangium aurantiacum</name>
    <dbReference type="NCBI Taxonomy" id="175570"/>
    <lineage>
        <taxon>Bacteria</taxon>
        <taxon>Bacillati</taxon>
        <taxon>Actinomycetota</taxon>
        <taxon>Actinomycetes</taxon>
        <taxon>Micromonosporales</taxon>
        <taxon>Micromonosporaceae</taxon>
        <taxon>Virgisporangium</taxon>
    </lineage>
</organism>
<dbReference type="Pfam" id="PF13205">
    <property type="entry name" value="Big_5"/>
    <property type="match status" value="1"/>
</dbReference>
<feature type="domain" description="N,N-dimethylformamidase beta subunit-like C-terminal" evidence="4">
    <location>
        <begin position="124"/>
        <end position="524"/>
    </location>
</feature>
<dbReference type="Gene3D" id="2.60.40.650">
    <property type="match status" value="1"/>
</dbReference>
<name>A0A8J3Z701_9ACTN</name>
<feature type="domain" description="DUF4082" evidence="3">
    <location>
        <begin position="943"/>
        <end position="1084"/>
    </location>
</feature>
<dbReference type="InterPro" id="IPR032812">
    <property type="entry name" value="SbsA_Ig"/>
</dbReference>
<proteinExistence type="predicted"/>
<dbReference type="Gene3D" id="2.60.40.3710">
    <property type="match status" value="1"/>
</dbReference>
<evidence type="ECO:0008006" key="7">
    <source>
        <dbReference type="Google" id="ProtNLM"/>
    </source>
</evidence>
<feature type="domain" description="DUF4082" evidence="3">
    <location>
        <begin position="675"/>
        <end position="820"/>
    </location>
</feature>
<protein>
    <recommendedName>
        <fullName evidence="7">Ig-like domain-containing protein</fullName>
    </recommendedName>
</protein>
<evidence type="ECO:0000259" key="2">
    <source>
        <dbReference type="Pfam" id="PF13205"/>
    </source>
</evidence>
<gene>
    <name evidence="5" type="ORF">Vau01_061700</name>
</gene>